<dbReference type="RefSeq" id="WP_183403674.1">
    <property type="nucleotide sequence ID" value="NZ_JACHGG010000003.1"/>
</dbReference>
<dbReference type="InterPro" id="IPR036513">
    <property type="entry name" value="STAS_dom_sf"/>
</dbReference>
<dbReference type="AlphaFoldDB" id="A0A7W9WDQ5"/>
<reference evidence="1 2" key="1">
    <citation type="submission" date="2020-08" db="EMBL/GenBank/DDBJ databases">
        <title>Genomic Encyclopedia of Type Strains, Phase IV (KMG-IV): sequencing the most valuable type-strain genomes for metagenomic binning, comparative biology and taxonomic classification.</title>
        <authorList>
            <person name="Goeker M."/>
        </authorList>
    </citation>
    <scope>NUCLEOTIDE SEQUENCE [LARGE SCALE GENOMIC DNA]</scope>
    <source>
        <strain evidence="1 2">DSM 26718</strain>
    </source>
</reference>
<dbReference type="Gene3D" id="3.30.750.24">
    <property type="entry name" value="STAS domain"/>
    <property type="match status" value="1"/>
</dbReference>
<proteinExistence type="predicted"/>
<gene>
    <name evidence="1" type="ORF">HNQ93_002762</name>
</gene>
<protein>
    <submittedName>
        <fullName evidence="1">Anti-anti-sigma regulatory factor</fullName>
    </submittedName>
</protein>
<dbReference type="SUPFAM" id="SSF52091">
    <property type="entry name" value="SpoIIaa-like"/>
    <property type="match status" value="1"/>
</dbReference>
<comment type="caution">
    <text evidence="1">The sequence shown here is derived from an EMBL/GenBank/DDBJ whole genome shotgun (WGS) entry which is preliminary data.</text>
</comment>
<evidence type="ECO:0000313" key="2">
    <source>
        <dbReference type="Proteomes" id="UP000532746"/>
    </source>
</evidence>
<sequence>MHIEVTGVAAGQEVSLRGACRTPADARDLQQLISRNIFGGAKPLWIDCERLTYISYAGQQAVFRLEQQARAARVPIYWCKLSGLVGEQLAASGMYLLLRSLPGGGFCGAGFSSAASGGRVG</sequence>
<name>A0A7W9WDQ5_9BACT</name>
<evidence type="ECO:0000313" key="1">
    <source>
        <dbReference type="EMBL" id="MBB6059902.1"/>
    </source>
</evidence>
<keyword evidence="2" id="KW-1185">Reference proteome</keyword>
<accession>A0A7W9WDQ5</accession>
<organism evidence="1 2">
    <name type="scientific">Hymenobacter luteus</name>
    <dbReference type="NCBI Taxonomy" id="1411122"/>
    <lineage>
        <taxon>Bacteria</taxon>
        <taxon>Pseudomonadati</taxon>
        <taxon>Bacteroidota</taxon>
        <taxon>Cytophagia</taxon>
        <taxon>Cytophagales</taxon>
        <taxon>Hymenobacteraceae</taxon>
        <taxon>Hymenobacter</taxon>
    </lineage>
</organism>
<dbReference type="EMBL" id="JACHGG010000003">
    <property type="protein sequence ID" value="MBB6059902.1"/>
    <property type="molecule type" value="Genomic_DNA"/>
</dbReference>
<dbReference type="Proteomes" id="UP000532746">
    <property type="component" value="Unassembled WGS sequence"/>
</dbReference>